<evidence type="ECO:0000313" key="9">
    <source>
        <dbReference type="EMBL" id="PKI75428.1"/>
    </source>
</evidence>
<evidence type="ECO:0000313" key="10">
    <source>
        <dbReference type="Proteomes" id="UP000233551"/>
    </source>
</evidence>
<keyword evidence="4 8" id="KW-0812">Transmembrane</keyword>
<dbReference type="EMBL" id="PGOL01000169">
    <property type="protein sequence ID" value="PKI75428.1"/>
    <property type="molecule type" value="Genomic_DNA"/>
</dbReference>
<sequence>MAATAIISLVSVNKYSQGIQHVIGGNKAIQVAALVVFSLLGFPLAITYSVPFSVTAELTADSGGGQGLAIGVLNLAIVIPQMIVSLGAGPWDALFGGGNIPAFVLASISAFAAGVIATLRLPNLSSNFKSSGFHMG</sequence>
<keyword evidence="6 8" id="KW-1133">Transmembrane helix</keyword>
<keyword evidence="5" id="KW-0769">Symport</keyword>
<evidence type="ECO:0000256" key="1">
    <source>
        <dbReference type="ARBA" id="ARBA00004141"/>
    </source>
</evidence>
<comment type="subcellular location">
    <subcellularLocation>
        <location evidence="1">Membrane</location>
        <topology evidence="1">Multi-pass membrane protein</topology>
    </subcellularLocation>
</comment>
<evidence type="ECO:0000256" key="6">
    <source>
        <dbReference type="ARBA" id="ARBA00022989"/>
    </source>
</evidence>
<evidence type="ECO:0000256" key="7">
    <source>
        <dbReference type="ARBA" id="ARBA00023136"/>
    </source>
</evidence>
<proteinExistence type="predicted"/>
<dbReference type="PANTHER" id="PTHR19432:SF35">
    <property type="entry name" value="SOLUTE CARRIER FAMILY 45 MEMBER 3 ISOFORM X1"/>
    <property type="match status" value="1"/>
</dbReference>
<dbReference type="GO" id="GO:0016020">
    <property type="term" value="C:membrane"/>
    <property type="evidence" value="ECO:0007669"/>
    <property type="project" value="UniProtKB-SubCell"/>
</dbReference>
<dbReference type="Proteomes" id="UP000233551">
    <property type="component" value="Unassembled WGS sequence"/>
</dbReference>
<dbReference type="GO" id="GO:0008506">
    <property type="term" value="F:sucrose:proton symporter activity"/>
    <property type="evidence" value="ECO:0007669"/>
    <property type="project" value="TreeGrafter"/>
</dbReference>
<keyword evidence="7 8" id="KW-0472">Membrane</keyword>
<keyword evidence="10" id="KW-1185">Reference proteome</keyword>
<evidence type="ECO:0000256" key="8">
    <source>
        <dbReference type="SAM" id="Phobius"/>
    </source>
</evidence>
<dbReference type="PANTHER" id="PTHR19432">
    <property type="entry name" value="SUGAR TRANSPORTER"/>
    <property type="match status" value="1"/>
</dbReference>
<name>A0A2I0L3Z7_PUNGR</name>
<keyword evidence="2" id="KW-0813">Transport</keyword>
<reference evidence="9 10" key="1">
    <citation type="submission" date="2017-11" db="EMBL/GenBank/DDBJ databases">
        <title>De-novo sequencing of pomegranate (Punica granatum L.) genome.</title>
        <authorList>
            <person name="Akparov Z."/>
            <person name="Amiraslanov A."/>
            <person name="Hajiyeva S."/>
            <person name="Abbasov M."/>
            <person name="Kaur K."/>
            <person name="Hamwieh A."/>
            <person name="Solovyev V."/>
            <person name="Salamov A."/>
            <person name="Braich B."/>
            <person name="Kosarev P."/>
            <person name="Mahmoud A."/>
            <person name="Hajiyev E."/>
            <person name="Babayeva S."/>
            <person name="Izzatullayeva V."/>
            <person name="Mammadov A."/>
            <person name="Mammadov A."/>
            <person name="Sharifova S."/>
            <person name="Ojaghi J."/>
            <person name="Eynullazada K."/>
            <person name="Bayramov B."/>
            <person name="Abdulazimova A."/>
            <person name="Shahmuradov I."/>
        </authorList>
    </citation>
    <scope>NUCLEOTIDE SEQUENCE [LARGE SCALE GENOMIC DNA]</scope>
    <source>
        <strain evidence="10">cv. AG2017</strain>
        <tissue evidence="9">Leaf</tissue>
    </source>
</reference>
<evidence type="ECO:0000256" key="3">
    <source>
        <dbReference type="ARBA" id="ARBA00022597"/>
    </source>
</evidence>
<dbReference type="STRING" id="22663.A0A2I0L3Z7"/>
<gene>
    <name evidence="9" type="ORF">CRG98_004098</name>
</gene>
<protein>
    <submittedName>
        <fullName evidence="9">Uncharacterized protein</fullName>
    </submittedName>
</protein>
<feature type="transmembrane region" description="Helical" evidence="8">
    <location>
        <begin position="28"/>
        <end position="48"/>
    </location>
</feature>
<feature type="transmembrane region" description="Helical" evidence="8">
    <location>
        <begin position="100"/>
        <end position="121"/>
    </location>
</feature>
<evidence type="ECO:0000256" key="5">
    <source>
        <dbReference type="ARBA" id="ARBA00022847"/>
    </source>
</evidence>
<dbReference type="AlphaFoldDB" id="A0A2I0L3Z7"/>
<comment type="caution">
    <text evidence="9">The sequence shown here is derived from an EMBL/GenBank/DDBJ whole genome shotgun (WGS) entry which is preliminary data.</text>
</comment>
<feature type="transmembrane region" description="Helical" evidence="8">
    <location>
        <begin position="68"/>
        <end position="88"/>
    </location>
</feature>
<keyword evidence="3" id="KW-0762">Sugar transport</keyword>
<evidence type="ECO:0000256" key="2">
    <source>
        <dbReference type="ARBA" id="ARBA00022448"/>
    </source>
</evidence>
<organism evidence="9 10">
    <name type="scientific">Punica granatum</name>
    <name type="common">Pomegranate</name>
    <dbReference type="NCBI Taxonomy" id="22663"/>
    <lineage>
        <taxon>Eukaryota</taxon>
        <taxon>Viridiplantae</taxon>
        <taxon>Streptophyta</taxon>
        <taxon>Embryophyta</taxon>
        <taxon>Tracheophyta</taxon>
        <taxon>Spermatophyta</taxon>
        <taxon>Magnoliopsida</taxon>
        <taxon>eudicotyledons</taxon>
        <taxon>Gunneridae</taxon>
        <taxon>Pentapetalae</taxon>
        <taxon>rosids</taxon>
        <taxon>malvids</taxon>
        <taxon>Myrtales</taxon>
        <taxon>Lythraceae</taxon>
        <taxon>Punica</taxon>
    </lineage>
</organism>
<evidence type="ECO:0000256" key="4">
    <source>
        <dbReference type="ARBA" id="ARBA00022692"/>
    </source>
</evidence>
<accession>A0A2I0L3Z7</accession>